<accession>A0A830GXI8</accession>
<evidence type="ECO:0000313" key="4">
    <source>
        <dbReference type="EMBL" id="GGP20243.1"/>
    </source>
</evidence>
<comment type="caution">
    <text evidence="4">The sequence shown here is derived from an EMBL/GenBank/DDBJ whole genome shotgun (WGS) entry which is preliminary data.</text>
</comment>
<feature type="transmembrane region" description="Helical" evidence="2">
    <location>
        <begin position="9"/>
        <end position="27"/>
    </location>
</feature>
<reference evidence="4" key="1">
    <citation type="journal article" date="2014" name="Int. J. Syst. Evol. Microbiol.">
        <title>Complete genome sequence of Corynebacterium casei LMG S-19264T (=DSM 44701T), isolated from a smear-ripened cheese.</title>
        <authorList>
            <consortium name="US DOE Joint Genome Institute (JGI-PGF)"/>
            <person name="Walter F."/>
            <person name="Albersmeier A."/>
            <person name="Kalinowski J."/>
            <person name="Ruckert C."/>
        </authorList>
    </citation>
    <scope>NUCLEOTIDE SEQUENCE</scope>
    <source>
        <strain evidence="4">JCM 10088</strain>
    </source>
</reference>
<evidence type="ECO:0000256" key="2">
    <source>
        <dbReference type="SAM" id="Phobius"/>
    </source>
</evidence>
<dbReference type="Gene3D" id="3.40.50.300">
    <property type="entry name" value="P-loop containing nucleotide triphosphate hydrolases"/>
    <property type="match status" value="1"/>
</dbReference>
<feature type="domain" description="AAA+ ATPase" evidence="3">
    <location>
        <begin position="327"/>
        <end position="468"/>
    </location>
</feature>
<keyword evidence="2" id="KW-0472">Membrane</keyword>
<protein>
    <recommendedName>
        <fullName evidence="3">AAA+ ATPase domain-containing protein</fullName>
    </recommendedName>
</protein>
<keyword evidence="1" id="KW-0067">ATP-binding</keyword>
<dbReference type="InterPro" id="IPR003960">
    <property type="entry name" value="ATPase_AAA_CS"/>
</dbReference>
<dbReference type="InterPro" id="IPR027417">
    <property type="entry name" value="P-loop_NTPase"/>
</dbReference>
<keyword evidence="5" id="KW-1185">Reference proteome</keyword>
<dbReference type="Pfam" id="PF00004">
    <property type="entry name" value="AAA"/>
    <property type="match status" value="1"/>
</dbReference>
<dbReference type="RefSeq" id="WP_188596113.1">
    <property type="nucleotide sequence ID" value="NZ_BMNL01000002.1"/>
</dbReference>
<gene>
    <name evidence="4" type="ORF">GCM10007981_07530</name>
</gene>
<keyword evidence="2" id="KW-0812">Transmembrane</keyword>
<keyword evidence="1" id="KW-0547">Nucleotide-binding</keyword>
<dbReference type="InterPro" id="IPR003593">
    <property type="entry name" value="AAA+_ATPase"/>
</dbReference>
<feature type="transmembrane region" description="Helical" evidence="2">
    <location>
        <begin position="114"/>
        <end position="138"/>
    </location>
</feature>
<evidence type="ECO:0000259" key="3">
    <source>
        <dbReference type="SMART" id="SM00382"/>
    </source>
</evidence>
<evidence type="ECO:0000256" key="1">
    <source>
        <dbReference type="RuleBase" id="RU003651"/>
    </source>
</evidence>
<dbReference type="InterPro" id="IPR003959">
    <property type="entry name" value="ATPase_AAA_core"/>
</dbReference>
<comment type="similarity">
    <text evidence="1">Belongs to the AAA ATPase family.</text>
</comment>
<evidence type="ECO:0000313" key="5">
    <source>
        <dbReference type="Proteomes" id="UP000610960"/>
    </source>
</evidence>
<keyword evidence="2" id="KW-1133">Transmembrane helix</keyword>
<organism evidence="4 5">
    <name type="scientific">Thermocladium modestius</name>
    <dbReference type="NCBI Taxonomy" id="62609"/>
    <lineage>
        <taxon>Archaea</taxon>
        <taxon>Thermoproteota</taxon>
        <taxon>Thermoprotei</taxon>
        <taxon>Thermoproteales</taxon>
        <taxon>Thermoproteaceae</taxon>
        <taxon>Thermocladium</taxon>
    </lineage>
</organism>
<dbReference type="GO" id="GO:0016887">
    <property type="term" value="F:ATP hydrolysis activity"/>
    <property type="evidence" value="ECO:0007669"/>
    <property type="project" value="InterPro"/>
</dbReference>
<dbReference type="SUPFAM" id="SSF52540">
    <property type="entry name" value="P-loop containing nucleoside triphosphate hydrolases"/>
    <property type="match status" value="1"/>
</dbReference>
<dbReference type="OrthoDB" id="77269at2157"/>
<dbReference type="Proteomes" id="UP000610960">
    <property type="component" value="Unassembled WGS sequence"/>
</dbReference>
<feature type="transmembrane region" description="Helical" evidence="2">
    <location>
        <begin position="195"/>
        <end position="217"/>
    </location>
</feature>
<name>A0A830GXI8_9CREN</name>
<dbReference type="InterPro" id="IPR050168">
    <property type="entry name" value="AAA_ATPase_domain"/>
</dbReference>
<dbReference type="GO" id="GO:0005524">
    <property type="term" value="F:ATP binding"/>
    <property type="evidence" value="ECO:0007669"/>
    <property type="project" value="UniProtKB-KW"/>
</dbReference>
<feature type="transmembrane region" description="Helical" evidence="2">
    <location>
        <begin position="247"/>
        <end position="266"/>
    </location>
</feature>
<feature type="transmembrane region" description="Helical" evidence="2">
    <location>
        <begin position="224"/>
        <end position="241"/>
    </location>
</feature>
<feature type="transmembrane region" description="Helical" evidence="2">
    <location>
        <begin position="82"/>
        <end position="102"/>
    </location>
</feature>
<dbReference type="PANTHER" id="PTHR23077:SF199">
    <property type="entry name" value="AAA FAMILY ATPASE"/>
    <property type="match status" value="1"/>
</dbReference>
<dbReference type="SMART" id="SM00382">
    <property type="entry name" value="AAA"/>
    <property type="match status" value="1"/>
</dbReference>
<feature type="transmembrane region" description="Helical" evidence="2">
    <location>
        <begin position="33"/>
        <end position="49"/>
    </location>
</feature>
<feature type="transmembrane region" description="Helical" evidence="2">
    <location>
        <begin position="56"/>
        <end position="76"/>
    </location>
</feature>
<dbReference type="PANTHER" id="PTHR23077">
    <property type="entry name" value="AAA-FAMILY ATPASE"/>
    <property type="match status" value="1"/>
</dbReference>
<sequence length="548" mass="57136">MAISQLRSGALGAVTALAASLPLIYFSVSRGEWIGIAATLGAALLAALGRTNASSGLLLLGGMGVIAVSLWGDIYVNPGGTALLLAPLLVGLIMIASHLGLLSASSTRGMGPSFASSSLIAMFLPPPWPILGFAWAAAGGITSEFEAFSTPLIPPASYALTYVLEAMLSGAPLGGEIPLRPLAFYSSFINNINAYANPFTISVLAISLSLFAASPLVAMRRRALVPLSSLLSVLAVLILAPPPSLPAILILYLVTLALGFIGLTYVTDMDVIPILYGHLASIPTSDELRSLYRENWEGLIGMDAAKRELMAAAASFNGGGKGRVVRPVHGVLLYGPSGTGKTALGLGFAAWLGLERGFRVLIIRTGALMRGGPWSAAHRLYLVFRLARALQPSIVYIDEVDALGRARGEADSGGYRLVGVLLQEIDGTVSRFDKVMVVATTNVVESLDPALVRPGRLGDLKIFVPKPPPDVVAGILMGVAQQRGVPLPDWLLREASQRVETGAEAEALVNCVAIKMGAGAGDDSLAACLAGTTTGINAYETGEQEEER</sequence>
<proteinExistence type="inferred from homology"/>
<reference evidence="4" key="2">
    <citation type="submission" date="2020-09" db="EMBL/GenBank/DDBJ databases">
        <authorList>
            <person name="Sun Q."/>
            <person name="Ohkuma M."/>
        </authorList>
    </citation>
    <scope>NUCLEOTIDE SEQUENCE</scope>
    <source>
        <strain evidence="4">JCM 10088</strain>
    </source>
</reference>
<dbReference type="PROSITE" id="PS00674">
    <property type="entry name" value="AAA"/>
    <property type="match status" value="1"/>
</dbReference>
<dbReference type="AlphaFoldDB" id="A0A830GXI8"/>
<dbReference type="EMBL" id="BMNL01000002">
    <property type="protein sequence ID" value="GGP20243.1"/>
    <property type="molecule type" value="Genomic_DNA"/>
</dbReference>
<dbReference type="CDD" id="cd19481">
    <property type="entry name" value="RecA-like_protease"/>
    <property type="match status" value="1"/>
</dbReference>